<name>G0ND93_CAEBE</name>
<reference evidence="2" key="1">
    <citation type="submission" date="2011-07" db="EMBL/GenBank/DDBJ databases">
        <authorList>
            <consortium name="Caenorhabditis brenneri Sequencing and Analysis Consortium"/>
            <person name="Wilson R.K."/>
        </authorList>
    </citation>
    <scope>NUCLEOTIDE SEQUENCE [LARGE SCALE GENOMIC DNA]</scope>
    <source>
        <strain evidence="2">PB2801</strain>
    </source>
</reference>
<accession>G0ND93</accession>
<organism evidence="2">
    <name type="scientific">Caenorhabditis brenneri</name>
    <name type="common">Nematode worm</name>
    <dbReference type="NCBI Taxonomy" id="135651"/>
    <lineage>
        <taxon>Eukaryota</taxon>
        <taxon>Metazoa</taxon>
        <taxon>Ecdysozoa</taxon>
        <taxon>Nematoda</taxon>
        <taxon>Chromadorea</taxon>
        <taxon>Rhabditida</taxon>
        <taxon>Rhabditina</taxon>
        <taxon>Rhabditomorpha</taxon>
        <taxon>Rhabditoidea</taxon>
        <taxon>Rhabditidae</taxon>
        <taxon>Peloderinae</taxon>
        <taxon>Caenorhabditis</taxon>
    </lineage>
</organism>
<evidence type="ECO:0000313" key="1">
    <source>
        <dbReference type="EMBL" id="EGT58192.1"/>
    </source>
</evidence>
<protein>
    <submittedName>
        <fullName evidence="1">Uncharacterized protein</fullName>
    </submittedName>
</protein>
<dbReference type="eggNOG" id="ENOG502TJJV">
    <property type="taxonomic scope" value="Eukaryota"/>
</dbReference>
<gene>
    <name evidence="1" type="ORF">CAEBREN_07530</name>
</gene>
<dbReference type="EMBL" id="GL379866">
    <property type="protein sequence ID" value="EGT58192.1"/>
    <property type="molecule type" value="Genomic_DNA"/>
</dbReference>
<sequence length="456" mass="52946">MSDQEAANLLLLYPSMDTYWAELTIRRKEMNKPELKKWFWENAIYIPEKRREDEYGVYTNKMSCAVCSNNWAGWPVTPHSGEQCPIPMAYQQFFLATNTPATCQSCFGRVEWHEKCKRAEESNRYCYKCESDGKGRRNHVPLSRMCNIPTGKEKEVFDEYRRKYYQHVVDISKKAPLKLKLVNDSPIKPRTGVQVKLYGIPPLTDLDLPKPTYAEGAEYAGLVGCYQTVEREVVTSQIVQFQKVPPSTPLFPPESPEKHKFYEIEPSDYKGGKDWDELGKDCDTYWTATTDHIESYEKSYKNVQDISSDISGGPENEDTWNHGAYRKRELFEKLFYETYMHDESIVTRIQKIQKAVTGAWEMEVTIQENLIEKNPGWLIPYYEFVRDLAMILYKSEEIPLVVLQPHHLPFVSWTVNVKGNTVLPSTKAYLNSPVEARFAKTHVFLCKMAVALKKKQ</sequence>
<dbReference type="HOGENOM" id="CLU_600253_0_0_1"/>
<dbReference type="OrthoDB" id="5904744at2759"/>
<dbReference type="OMA" id="CEERGNG"/>
<dbReference type="AlphaFoldDB" id="G0ND93"/>
<proteinExistence type="predicted"/>
<keyword evidence="2" id="KW-1185">Reference proteome</keyword>
<dbReference type="InParanoid" id="G0ND93"/>
<evidence type="ECO:0000313" key="2">
    <source>
        <dbReference type="Proteomes" id="UP000008068"/>
    </source>
</evidence>
<dbReference type="Proteomes" id="UP000008068">
    <property type="component" value="Unassembled WGS sequence"/>
</dbReference>